<keyword evidence="4 6" id="KW-1133">Transmembrane helix</keyword>
<feature type="transmembrane region" description="Helical" evidence="6">
    <location>
        <begin position="246"/>
        <end position="270"/>
    </location>
</feature>
<evidence type="ECO:0000256" key="1">
    <source>
        <dbReference type="ARBA" id="ARBA00004651"/>
    </source>
</evidence>
<feature type="transmembrane region" description="Helical" evidence="6">
    <location>
        <begin position="343"/>
        <end position="364"/>
    </location>
</feature>
<comment type="subcellular location">
    <subcellularLocation>
        <location evidence="1">Cell membrane</location>
        <topology evidence="1">Multi-pass membrane protein</topology>
    </subcellularLocation>
</comment>
<feature type="transmembrane region" description="Helical" evidence="6">
    <location>
        <begin position="223"/>
        <end position="240"/>
    </location>
</feature>
<dbReference type="Proteomes" id="UP000198711">
    <property type="component" value="Unassembled WGS sequence"/>
</dbReference>
<sequence length="505" mass="57359">MGIIQKQSFKSSIYIFIGFVIGAVNILVLFPRFFSQGEIGLTRAMIDISLTLSILCTLGSLPVIYKFFPFYNDYTGPDKNDLPMITAIACAMGFLFTCLVGFFFRDFIIRKLGKSPEFAHYFYTIYPYTFCLLLFSWLEAFGWCLKKTALTNFLRETGIRLLTTLLILFYAFHWINLKQFIHSFSALYLVPALVLLVVLIRSGKWQLHILPISNVTRRLKKKMIAFSLFIFGAQFLNVLAKTNDTILVISLRGLADTGIFAIATYVSAALEIPQRSITSISIPVLSESWKNKQMDNIRNIYTKSVSNLLVIGLGLFGLIWLNIHNLILFLNKLSSGSKGNYEIIGPVVLVMGLAKVLDLATGVNGQIIGTSNYWRFDFFTNVFYTILSIPMNFILIKSFGLMGLAYSNLIALTIYNGVRYVFLWRKFGLQPYTITHLYILAGTILLYGCIYYIPQSNNLYMDILVRSIAFLALFMPIIHYTRVAPDLSDFITAKLKALIPGKKRY</sequence>
<evidence type="ECO:0000313" key="8">
    <source>
        <dbReference type="Proteomes" id="UP000198711"/>
    </source>
</evidence>
<feature type="transmembrane region" description="Helical" evidence="6">
    <location>
        <begin position="46"/>
        <end position="65"/>
    </location>
</feature>
<feature type="transmembrane region" description="Helical" evidence="6">
    <location>
        <begin position="300"/>
        <end position="323"/>
    </location>
</feature>
<keyword evidence="8" id="KW-1185">Reference proteome</keyword>
<keyword evidence="5 6" id="KW-0472">Membrane</keyword>
<evidence type="ECO:0000256" key="2">
    <source>
        <dbReference type="ARBA" id="ARBA00022475"/>
    </source>
</evidence>
<dbReference type="AlphaFoldDB" id="A0A8X8LC77"/>
<reference evidence="7 8" key="1">
    <citation type="submission" date="2016-10" db="EMBL/GenBank/DDBJ databases">
        <authorList>
            <person name="Varghese N."/>
            <person name="Submissions S."/>
        </authorList>
    </citation>
    <scope>NUCLEOTIDE SEQUENCE [LARGE SCALE GENOMIC DNA]</scope>
    <source>
        <strain evidence="7 8">DSM 25353</strain>
    </source>
</reference>
<dbReference type="InterPro" id="IPR050833">
    <property type="entry name" value="Poly_Biosynth_Transport"/>
</dbReference>
<proteinExistence type="predicted"/>
<gene>
    <name evidence="7" type="ORF">SAMN05444410_101217</name>
</gene>
<evidence type="ECO:0000313" key="7">
    <source>
        <dbReference type="EMBL" id="SDW09139.1"/>
    </source>
</evidence>
<dbReference type="GO" id="GO:0005886">
    <property type="term" value="C:plasma membrane"/>
    <property type="evidence" value="ECO:0007669"/>
    <property type="project" value="UniProtKB-SubCell"/>
</dbReference>
<evidence type="ECO:0000256" key="4">
    <source>
        <dbReference type="ARBA" id="ARBA00022989"/>
    </source>
</evidence>
<dbReference type="PANTHER" id="PTHR30250:SF11">
    <property type="entry name" value="O-ANTIGEN TRANSPORTER-RELATED"/>
    <property type="match status" value="1"/>
</dbReference>
<evidence type="ECO:0000256" key="6">
    <source>
        <dbReference type="SAM" id="Phobius"/>
    </source>
</evidence>
<evidence type="ECO:0000256" key="3">
    <source>
        <dbReference type="ARBA" id="ARBA00022692"/>
    </source>
</evidence>
<evidence type="ECO:0000256" key="5">
    <source>
        <dbReference type="ARBA" id="ARBA00023136"/>
    </source>
</evidence>
<feature type="transmembrane region" description="Helical" evidence="6">
    <location>
        <begin position="181"/>
        <end position="202"/>
    </location>
</feature>
<feature type="transmembrane region" description="Helical" evidence="6">
    <location>
        <begin position="12"/>
        <end position="34"/>
    </location>
</feature>
<feature type="transmembrane region" description="Helical" evidence="6">
    <location>
        <begin position="376"/>
        <end position="395"/>
    </location>
</feature>
<keyword evidence="3 6" id="KW-0812">Transmembrane</keyword>
<dbReference type="RefSeq" id="WP_092721393.1">
    <property type="nucleotide sequence ID" value="NZ_FNNO01000001.1"/>
</dbReference>
<dbReference type="PANTHER" id="PTHR30250">
    <property type="entry name" value="PST FAMILY PREDICTED COLANIC ACID TRANSPORTER"/>
    <property type="match status" value="1"/>
</dbReference>
<feature type="transmembrane region" description="Helical" evidence="6">
    <location>
        <begin position="459"/>
        <end position="478"/>
    </location>
</feature>
<keyword evidence="2" id="KW-1003">Cell membrane</keyword>
<dbReference type="EMBL" id="FNNO01000001">
    <property type="protein sequence ID" value="SDW09139.1"/>
    <property type="molecule type" value="Genomic_DNA"/>
</dbReference>
<name>A0A8X8LC77_9BACT</name>
<comment type="caution">
    <text evidence="7">The sequence shown here is derived from an EMBL/GenBank/DDBJ whole genome shotgun (WGS) entry which is preliminary data.</text>
</comment>
<protein>
    <submittedName>
        <fullName evidence="7">Membrane protein involved in the export of O-antigen and teichoic acid</fullName>
    </submittedName>
</protein>
<feature type="transmembrane region" description="Helical" evidence="6">
    <location>
        <begin position="434"/>
        <end position="453"/>
    </location>
</feature>
<accession>A0A8X8LC77</accession>
<feature type="transmembrane region" description="Helical" evidence="6">
    <location>
        <begin position="85"/>
        <end position="105"/>
    </location>
</feature>
<feature type="transmembrane region" description="Helical" evidence="6">
    <location>
        <begin position="401"/>
        <end position="422"/>
    </location>
</feature>
<feature type="transmembrane region" description="Helical" evidence="6">
    <location>
        <begin position="157"/>
        <end position="175"/>
    </location>
</feature>
<feature type="transmembrane region" description="Helical" evidence="6">
    <location>
        <begin position="125"/>
        <end position="145"/>
    </location>
</feature>
<organism evidence="7 8">
    <name type="scientific">Hydrobacter penzbergensis</name>
    <dbReference type="NCBI Taxonomy" id="1235997"/>
    <lineage>
        <taxon>Bacteria</taxon>
        <taxon>Pseudomonadati</taxon>
        <taxon>Bacteroidota</taxon>
        <taxon>Chitinophagia</taxon>
        <taxon>Chitinophagales</taxon>
        <taxon>Chitinophagaceae</taxon>
        <taxon>Hydrobacter</taxon>
    </lineage>
</organism>